<accession>F1TAF4</accession>
<dbReference type="PROSITE" id="PS00018">
    <property type="entry name" value="EF_HAND_1"/>
    <property type="match status" value="1"/>
</dbReference>
<dbReference type="InterPro" id="IPR013830">
    <property type="entry name" value="SGNH_hydro"/>
</dbReference>
<dbReference type="PANTHER" id="PTHR43784">
    <property type="entry name" value="GDSL-LIKE LIPASE/ACYLHYDROLASE, PUTATIVE (AFU_ORTHOLOGUE AFUA_2G00820)-RELATED"/>
    <property type="match status" value="1"/>
</dbReference>
<dbReference type="InterPro" id="IPR036439">
    <property type="entry name" value="Dockerin_dom_sf"/>
</dbReference>
<dbReference type="EMBL" id="ACXX02000003">
    <property type="protein sequence ID" value="EGD48497.1"/>
    <property type="molecule type" value="Genomic_DNA"/>
</dbReference>
<evidence type="ECO:0000313" key="10">
    <source>
        <dbReference type="EMBL" id="EGD48497.1"/>
    </source>
</evidence>
<dbReference type="AlphaFoldDB" id="F1TAF4"/>
<evidence type="ECO:0000313" key="11">
    <source>
        <dbReference type="Proteomes" id="UP000003860"/>
    </source>
</evidence>
<evidence type="ECO:0000256" key="3">
    <source>
        <dbReference type="ARBA" id="ARBA00022729"/>
    </source>
</evidence>
<dbReference type="SUPFAM" id="SSF52266">
    <property type="entry name" value="SGNH hydrolase"/>
    <property type="match status" value="1"/>
</dbReference>
<name>F1TAF4_9FIRM</name>
<feature type="domain" description="Dockerin" evidence="9">
    <location>
        <begin position="40"/>
        <end position="105"/>
    </location>
</feature>
<dbReference type="Pfam" id="PF00404">
    <property type="entry name" value="Dockerin_1"/>
    <property type="match status" value="1"/>
</dbReference>
<comment type="catalytic activity">
    <reaction evidence="1">
        <text>Endohydrolysis of (1-&gt;4)-beta-D-glucosidic linkages in cellulose, lichenin and cereal beta-D-glucans.</text>
        <dbReference type="EC" id="3.2.1.4"/>
    </reaction>
</comment>
<evidence type="ECO:0000256" key="6">
    <source>
        <dbReference type="ARBA" id="ARBA00023277"/>
    </source>
</evidence>
<keyword evidence="4" id="KW-0378">Hydrolase</keyword>
<comment type="caution">
    <text evidence="10">The sequence shown here is derived from an EMBL/GenBank/DDBJ whole genome shotgun (WGS) entry which is preliminary data.</text>
</comment>
<dbReference type="OrthoDB" id="1828825at2"/>
<dbReference type="Pfam" id="PF13472">
    <property type="entry name" value="Lipase_GDSL_2"/>
    <property type="match status" value="1"/>
</dbReference>
<evidence type="ECO:0000256" key="7">
    <source>
        <dbReference type="ARBA" id="ARBA00023295"/>
    </source>
</evidence>
<dbReference type="PANTHER" id="PTHR43784:SF2">
    <property type="entry name" value="GDSL-LIKE LIPASE_ACYLHYDROLASE, PUTATIVE (AFU_ORTHOLOGUE AFUA_2G00820)-RELATED"/>
    <property type="match status" value="1"/>
</dbReference>
<dbReference type="GO" id="GO:0030245">
    <property type="term" value="P:cellulose catabolic process"/>
    <property type="evidence" value="ECO:0007669"/>
    <property type="project" value="UniProtKB-KW"/>
</dbReference>
<dbReference type="RefSeq" id="WP_004617561.1">
    <property type="nucleotide sequence ID" value="NZ_ACXX02000003.1"/>
</dbReference>
<dbReference type="InterPro" id="IPR036514">
    <property type="entry name" value="SGNH_hydro_sf"/>
</dbReference>
<dbReference type="InterPro" id="IPR053140">
    <property type="entry name" value="GDSL_Rv0518-like"/>
</dbReference>
<dbReference type="InterPro" id="IPR016134">
    <property type="entry name" value="Dockerin_dom"/>
</dbReference>
<evidence type="ECO:0000256" key="4">
    <source>
        <dbReference type="ARBA" id="ARBA00022801"/>
    </source>
</evidence>
<keyword evidence="5" id="KW-0136">Cellulose degradation</keyword>
<organism evidence="10 11">
    <name type="scientific">Ruminiclostridium papyrosolvens DSM 2782</name>
    <dbReference type="NCBI Taxonomy" id="588581"/>
    <lineage>
        <taxon>Bacteria</taxon>
        <taxon>Bacillati</taxon>
        <taxon>Bacillota</taxon>
        <taxon>Clostridia</taxon>
        <taxon>Eubacteriales</taxon>
        <taxon>Oscillospiraceae</taxon>
        <taxon>Ruminiclostridium</taxon>
    </lineage>
</organism>
<dbReference type="PROSITE" id="PS51766">
    <property type="entry name" value="DOCKERIN"/>
    <property type="match status" value="1"/>
</dbReference>
<reference evidence="10" key="2">
    <citation type="submission" date="2011-01" db="EMBL/GenBank/DDBJ databases">
        <title>The Non-contiguous Finished genome of Clostridium papyrosolvens.</title>
        <authorList>
            <person name="Lucas S."/>
            <person name="Copeland A."/>
            <person name="Lapidus A."/>
            <person name="Cheng J.-F."/>
            <person name="Goodwin L."/>
            <person name="Pitluck S."/>
            <person name="Misra M."/>
            <person name="Chertkov O."/>
            <person name="Detter J.C."/>
            <person name="Han C."/>
            <person name="Tapia R."/>
            <person name="Land M."/>
            <person name="Hauser L."/>
            <person name="Kyrpides N."/>
            <person name="Ivanova N."/>
            <person name="Pagani I."/>
            <person name="Mouttaki H."/>
            <person name="He Z."/>
            <person name="Zhou J."/>
            <person name="Hemme C.L."/>
            <person name="Woyke T."/>
        </authorList>
    </citation>
    <scope>NUCLEOTIDE SEQUENCE [LARGE SCALE GENOMIC DNA]</scope>
    <source>
        <strain evidence="10">DSM 2782</strain>
    </source>
</reference>
<keyword evidence="8" id="KW-0624">Polysaccharide degradation</keyword>
<evidence type="ECO:0000256" key="8">
    <source>
        <dbReference type="ARBA" id="ARBA00023326"/>
    </source>
</evidence>
<reference evidence="10" key="1">
    <citation type="submission" date="2009-07" db="EMBL/GenBank/DDBJ databases">
        <authorList>
            <consortium name="US DOE Joint Genome Institute (JGI-PGF)"/>
            <person name="Lucas S."/>
            <person name="Copeland A."/>
            <person name="Lapidus A."/>
            <person name="Glavina del Rio T."/>
            <person name="Tice H."/>
            <person name="Bruce D."/>
            <person name="Goodwin L."/>
            <person name="Pitluck S."/>
            <person name="Larimer F."/>
            <person name="Land M.L."/>
            <person name="Mouttaki H."/>
            <person name="He Z."/>
            <person name="Zhou J."/>
            <person name="Hemme C.L."/>
        </authorList>
    </citation>
    <scope>NUCLEOTIDE SEQUENCE</scope>
    <source>
        <strain evidence="10">DSM 2782</strain>
    </source>
</reference>
<dbReference type="Proteomes" id="UP000003860">
    <property type="component" value="Unassembled WGS sequence"/>
</dbReference>
<dbReference type="EC" id="3.2.1.4" evidence="2"/>
<gene>
    <name evidence="10" type="ORF">Cpap_2919</name>
</gene>
<keyword evidence="6" id="KW-0119">Carbohydrate metabolism</keyword>
<sequence>MLKIINRIILFIISFTLILMLIPDKYTISAAPADTQTAVNALVYGDCNNDGNIDALDFALLKQELMNKGDKYNKIMDLNQDNEVDAIDYSIMKQYLLGKVSKLPYNPTQPTTKWVGTWTAAQQLTEPANMPPSPGLANNTLRQIVHVSIGGNQLRLKFSNQYGSTPVNINSVHLALSTGGSSIQSGTDKALTFEGKETVTIPAGKTVISDVVNFSLHNLENIAVTIYFGSVPSALTGHPGSRTTSYIQTGNGVNKLSMPSAQPTEHWYIISGIDVLTDNSFQGIVALGDSITDGRGSTTNANNRWADNLSRRLRENSATSNISVLNQGIGGNAVFSGGLGPTALSRFQRDVLEQSGVRFLIVFEGVNDIGASSSVSVATNLINAYKEFITKAHSQNILVYGATITPFGGSQYDSSIHEQARETVNNWIRTSGQFDAVIDLDGAVKNPNNPTRLLSIYDSGDHLHLSPAGYARIAEAIDINLFTR</sequence>
<dbReference type="InterPro" id="IPR002105">
    <property type="entry name" value="Dockerin_1_rpt"/>
</dbReference>
<keyword evidence="3" id="KW-0732">Signal</keyword>
<keyword evidence="7" id="KW-0326">Glycosidase</keyword>
<dbReference type="CDD" id="cd01830">
    <property type="entry name" value="XynE_like"/>
    <property type="match status" value="1"/>
</dbReference>
<proteinExistence type="predicted"/>
<protein>
    <recommendedName>
        <fullName evidence="2">cellulase</fullName>
        <ecNumber evidence="2">3.2.1.4</ecNumber>
    </recommendedName>
</protein>
<dbReference type="Gene3D" id="3.40.50.1110">
    <property type="entry name" value="SGNH hydrolase"/>
    <property type="match status" value="1"/>
</dbReference>
<dbReference type="GO" id="GO:0008810">
    <property type="term" value="F:cellulase activity"/>
    <property type="evidence" value="ECO:0007669"/>
    <property type="project" value="UniProtKB-EC"/>
</dbReference>
<evidence type="ECO:0000259" key="9">
    <source>
        <dbReference type="PROSITE" id="PS51766"/>
    </source>
</evidence>
<dbReference type="STRING" id="588581.Cpap_2919"/>
<keyword evidence="11" id="KW-1185">Reference proteome</keyword>
<dbReference type="SUPFAM" id="SSF63446">
    <property type="entry name" value="Type I dockerin domain"/>
    <property type="match status" value="1"/>
</dbReference>
<dbReference type="Gene3D" id="1.10.1330.10">
    <property type="entry name" value="Dockerin domain"/>
    <property type="match status" value="1"/>
</dbReference>
<dbReference type="eggNOG" id="COG2755">
    <property type="taxonomic scope" value="Bacteria"/>
</dbReference>
<evidence type="ECO:0000256" key="1">
    <source>
        <dbReference type="ARBA" id="ARBA00000966"/>
    </source>
</evidence>
<evidence type="ECO:0000256" key="5">
    <source>
        <dbReference type="ARBA" id="ARBA00023001"/>
    </source>
</evidence>
<evidence type="ECO:0000256" key="2">
    <source>
        <dbReference type="ARBA" id="ARBA00012601"/>
    </source>
</evidence>
<dbReference type="InterPro" id="IPR018247">
    <property type="entry name" value="EF_Hand_1_Ca_BS"/>
</dbReference>
<dbReference type="CDD" id="cd14256">
    <property type="entry name" value="Dockerin_I"/>
    <property type="match status" value="1"/>
</dbReference>